<feature type="compositionally biased region" description="Polar residues" evidence="1">
    <location>
        <begin position="34"/>
        <end position="47"/>
    </location>
</feature>
<dbReference type="Proteomes" id="UP000308652">
    <property type="component" value="Unassembled WGS sequence"/>
</dbReference>
<gene>
    <name evidence="3" type="ORF">BDQ12DRAFT_692582</name>
</gene>
<protein>
    <recommendedName>
        <fullName evidence="5">WW domain-containing protein</fullName>
    </recommendedName>
</protein>
<keyword evidence="4" id="KW-1185">Reference proteome</keyword>
<evidence type="ECO:0000256" key="2">
    <source>
        <dbReference type="SAM" id="Phobius"/>
    </source>
</evidence>
<evidence type="ECO:0008006" key="5">
    <source>
        <dbReference type="Google" id="ProtNLM"/>
    </source>
</evidence>
<evidence type="ECO:0000313" key="4">
    <source>
        <dbReference type="Proteomes" id="UP000308652"/>
    </source>
</evidence>
<keyword evidence="2" id="KW-1133">Transmembrane helix</keyword>
<sequence length="505" mass="56222">MPSAPSSVGSSSQSTSTTTLAPSSIKSASPSITLLPQSPKVQPTSPLKTTRYDALPITVNVPKLVIPAGQKTGRGALDSFMAKTGGLPTGWEQLIHPDGKPYFRHPQRNIVTEADVRIEANHEALESVYSEIDAMRSKLQPDIQASDKAELYLTIGKNSSENTYYFADHATQQVFWLQDVDISKLGGYPYGLSNEYELYITRCYYMHLEHFPCHNELPPHAIKLLRGCLIFSGTDHMSGKEGATGTWTTDDAKQNLEFLTELEGMEKESKNEYMTWFVARLIAVMFHTWSAHRYGKPDAIIDRHSTMINQRLGVPDLFIGVLFFYAPLTYIQRLNSVWAGGIVSYVGWQGLLDSLLAEWSDSNLLATVILSANMAFLALTNSTAWAVSASIVSTFFSIGSIVIGLHHVWRHRDKRESTAAQAGIYFRNSSGKTRDLRMLAILLSLPLILLSWSLVAFACAVTMYAVKNMKLYIFLPFLSVMMLCVLATVIFFYRIFTPNRGAGKK</sequence>
<feature type="region of interest" description="Disordered" evidence="1">
    <location>
        <begin position="1"/>
        <end position="47"/>
    </location>
</feature>
<dbReference type="EMBL" id="ML213677">
    <property type="protein sequence ID" value="TFK32373.1"/>
    <property type="molecule type" value="Genomic_DNA"/>
</dbReference>
<keyword evidence="2" id="KW-0812">Transmembrane</keyword>
<dbReference type="OrthoDB" id="3166422at2759"/>
<feature type="transmembrane region" description="Helical" evidence="2">
    <location>
        <begin position="471"/>
        <end position="496"/>
    </location>
</feature>
<feature type="transmembrane region" description="Helical" evidence="2">
    <location>
        <begin position="439"/>
        <end position="465"/>
    </location>
</feature>
<reference evidence="3 4" key="1">
    <citation type="journal article" date="2019" name="Nat. Ecol. Evol.">
        <title>Megaphylogeny resolves global patterns of mushroom evolution.</title>
        <authorList>
            <person name="Varga T."/>
            <person name="Krizsan K."/>
            <person name="Foldi C."/>
            <person name="Dima B."/>
            <person name="Sanchez-Garcia M."/>
            <person name="Sanchez-Ramirez S."/>
            <person name="Szollosi G.J."/>
            <person name="Szarkandi J.G."/>
            <person name="Papp V."/>
            <person name="Albert L."/>
            <person name="Andreopoulos W."/>
            <person name="Angelini C."/>
            <person name="Antonin V."/>
            <person name="Barry K.W."/>
            <person name="Bougher N.L."/>
            <person name="Buchanan P."/>
            <person name="Buyck B."/>
            <person name="Bense V."/>
            <person name="Catcheside P."/>
            <person name="Chovatia M."/>
            <person name="Cooper J."/>
            <person name="Damon W."/>
            <person name="Desjardin D."/>
            <person name="Finy P."/>
            <person name="Geml J."/>
            <person name="Haridas S."/>
            <person name="Hughes K."/>
            <person name="Justo A."/>
            <person name="Karasinski D."/>
            <person name="Kautmanova I."/>
            <person name="Kiss B."/>
            <person name="Kocsube S."/>
            <person name="Kotiranta H."/>
            <person name="LaButti K.M."/>
            <person name="Lechner B.E."/>
            <person name="Liimatainen K."/>
            <person name="Lipzen A."/>
            <person name="Lukacs Z."/>
            <person name="Mihaltcheva S."/>
            <person name="Morgado L.N."/>
            <person name="Niskanen T."/>
            <person name="Noordeloos M.E."/>
            <person name="Ohm R.A."/>
            <person name="Ortiz-Santana B."/>
            <person name="Ovrebo C."/>
            <person name="Racz N."/>
            <person name="Riley R."/>
            <person name="Savchenko A."/>
            <person name="Shiryaev A."/>
            <person name="Soop K."/>
            <person name="Spirin V."/>
            <person name="Szebenyi C."/>
            <person name="Tomsovsky M."/>
            <person name="Tulloss R.E."/>
            <person name="Uehling J."/>
            <person name="Grigoriev I.V."/>
            <person name="Vagvolgyi C."/>
            <person name="Papp T."/>
            <person name="Martin F.M."/>
            <person name="Miettinen O."/>
            <person name="Hibbett D.S."/>
            <person name="Nagy L.G."/>
        </authorList>
    </citation>
    <scope>NUCLEOTIDE SEQUENCE [LARGE SCALE GENOMIC DNA]</scope>
    <source>
        <strain evidence="3 4">CBS 166.37</strain>
    </source>
</reference>
<proteinExistence type="predicted"/>
<name>A0A5C3LJE8_9AGAR</name>
<keyword evidence="2" id="KW-0472">Membrane</keyword>
<dbReference type="AlphaFoldDB" id="A0A5C3LJE8"/>
<evidence type="ECO:0000313" key="3">
    <source>
        <dbReference type="EMBL" id="TFK32373.1"/>
    </source>
</evidence>
<accession>A0A5C3LJE8</accession>
<organism evidence="3 4">
    <name type="scientific">Crucibulum laeve</name>
    <dbReference type="NCBI Taxonomy" id="68775"/>
    <lineage>
        <taxon>Eukaryota</taxon>
        <taxon>Fungi</taxon>
        <taxon>Dikarya</taxon>
        <taxon>Basidiomycota</taxon>
        <taxon>Agaricomycotina</taxon>
        <taxon>Agaricomycetes</taxon>
        <taxon>Agaricomycetidae</taxon>
        <taxon>Agaricales</taxon>
        <taxon>Agaricineae</taxon>
        <taxon>Nidulariaceae</taxon>
        <taxon>Crucibulum</taxon>
    </lineage>
</organism>
<evidence type="ECO:0000256" key="1">
    <source>
        <dbReference type="SAM" id="MobiDB-lite"/>
    </source>
</evidence>
<feature type="compositionally biased region" description="Low complexity" evidence="1">
    <location>
        <begin position="1"/>
        <end position="32"/>
    </location>
</feature>
<feature type="transmembrane region" description="Helical" evidence="2">
    <location>
        <begin position="385"/>
        <end position="405"/>
    </location>
</feature>